<accession>A0A3S5CLD3</accession>
<sequence>MATFAGRFGVWLKSEVQEGVEKEDLGERSGPPSCDCYVRLKILLKKEMHKGISIMSLITGTPDDLTLKKRQRWFAPYRMQEETYISSERDEHSHVQSNEEDICVE</sequence>
<name>A0A3S5CLD3_9PLAT</name>
<feature type="region of interest" description="Disordered" evidence="1">
    <location>
        <begin position="85"/>
        <end position="105"/>
    </location>
</feature>
<dbReference type="Proteomes" id="UP000784294">
    <property type="component" value="Unassembled WGS sequence"/>
</dbReference>
<gene>
    <name evidence="2" type="ORF">PXEA_LOCUS11457</name>
</gene>
<proteinExistence type="predicted"/>
<evidence type="ECO:0000313" key="3">
    <source>
        <dbReference type="Proteomes" id="UP000784294"/>
    </source>
</evidence>
<evidence type="ECO:0000313" key="2">
    <source>
        <dbReference type="EMBL" id="VEL18017.1"/>
    </source>
</evidence>
<organism evidence="2 3">
    <name type="scientific">Protopolystoma xenopodis</name>
    <dbReference type="NCBI Taxonomy" id="117903"/>
    <lineage>
        <taxon>Eukaryota</taxon>
        <taxon>Metazoa</taxon>
        <taxon>Spiralia</taxon>
        <taxon>Lophotrochozoa</taxon>
        <taxon>Platyhelminthes</taxon>
        <taxon>Monogenea</taxon>
        <taxon>Polyopisthocotylea</taxon>
        <taxon>Polystomatidea</taxon>
        <taxon>Polystomatidae</taxon>
        <taxon>Protopolystoma</taxon>
    </lineage>
</organism>
<evidence type="ECO:0000256" key="1">
    <source>
        <dbReference type="SAM" id="MobiDB-lite"/>
    </source>
</evidence>
<comment type="caution">
    <text evidence="2">The sequence shown here is derived from an EMBL/GenBank/DDBJ whole genome shotgun (WGS) entry which is preliminary data.</text>
</comment>
<dbReference type="AlphaFoldDB" id="A0A3S5CLD3"/>
<keyword evidence="3" id="KW-1185">Reference proteome</keyword>
<protein>
    <submittedName>
        <fullName evidence="2">Uncharacterized protein</fullName>
    </submittedName>
</protein>
<dbReference type="EMBL" id="CAAALY010035278">
    <property type="protein sequence ID" value="VEL18017.1"/>
    <property type="molecule type" value="Genomic_DNA"/>
</dbReference>
<reference evidence="2" key="1">
    <citation type="submission" date="2018-11" db="EMBL/GenBank/DDBJ databases">
        <authorList>
            <consortium name="Pathogen Informatics"/>
        </authorList>
    </citation>
    <scope>NUCLEOTIDE SEQUENCE</scope>
</reference>